<dbReference type="Proteomes" id="UP000317494">
    <property type="component" value="Unassembled WGS sequence"/>
</dbReference>
<comment type="similarity">
    <text evidence="1">Belongs to the TTC21 family.</text>
</comment>
<dbReference type="STRING" id="286115.A0A507CH19"/>
<dbReference type="GO" id="GO:0005929">
    <property type="term" value="C:cilium"/>
    <property type="evidence" value="ECO:0007669"/>
    <property type="project" value="GOC"/>
</dbReference>
<keyword evidence="2" id="KW-0677">Repeat</keyword>
<feature type="repeat" description="TPR" evidence="4">
    <location>
        <begin position="1204"/>
        <end position="1237"/>
    </location>
</feature>
<feature type="repeat" description="TPR" evidence="4">
    <location>
        <begin position="723"/>
        <end position="756"/>
    </location>
</feature>
<protein>
    <recommendedName>
        <fullName evidence="14">Tetratricopeptide repeat protein 21B</fullName>
    </recommendedName>
</protein>
<dbReference type="GO" id="GO:0061512">
    <property type="term" value="P:protein localization to cilium"/>
    <property type="evidence" value="ECO:0007669"/>
    <property type="project" value="TreeGrafter"/>
</dbReference>
<dbReference type="Pfam" id="PF25060">
    <property type="entry name" value="ARM_TT21_2nd"/>
    <property type="match status" value="1"/>
</dbReference>
<dbReference type="SUPFAM" id="SSF81901">
    <property type="entry name" value="HCP-like"/>
    <property type="match status" value="1"/>
</dbReference>
<keyword evidence="3 4" id="KW-0802">TPR repeat</keyword>
<name>A0A507CH19_9FUNG</name>
<dbReference type="Pfam" id="PF25063">
    <property type="entry name" value="ARM_TT21_C"/>
    <property type="match status" value="1"/>
</dbReference>
<dbReference type="SMART" id="SM00028">
    <property type="entry name" value="TPR"/>
    <property type="match status" value="15"/>
</dbReference>
<feature type="domain" description="Tetratricopeptide repeat protein 21A/21B N-terminal ARM repeat" evidence="6">
    <location>
        <begin position="8"/>
        <end position="237"/>
    </location>
</feature>
<dbReference type="EMBL" id="QEAN01000435">
    <property type="protein sequence ID" value="TPX37294.1"/>
    <property type="molecule type" value="Genomic_DNA"/>
</dbReference>
<dbReference type="InterPro" id="IPR056833">
    <property type="entry name" value="ARM_TT21_N"/>
</dbReference>
<dbReference type="VEuPathDB" id="FungiDB:SeMB42_g06957"/>
<evidence type="ECO:0000256" key="3">
    <source>
        <dbReference type="ARBA" id="ARBA00022803"/>
    </source>
</evidence>
<keyword evidence="12" id="KW-1185">Reference proteome</keyword>
<dbReference type="GO" id="GO:0035721">
    <property type="term" value="P:intraciliary retrograde transport"/>
    <property type="evidence" value="ECO:0007669"/>
    <property type="project" value="TreeGrafter"/>
</dbReference>
<evidence type="ECO:0000259" key="5">
    <source>
        <dbReference type="Pfam" id="PF25060"/>
    </source>
</evidence>
<evidence type="ECO:0000313" key="12">
    <source>
        <dbReference type="Proteomes" id="UP000317494"/>
    </source>
</evidence>
<evidence type="ECO:0000259" key="6">
    <source>
        <dbReference type="Pfam" id="PF25062"/>
    </source>
</evidence>
<feature type="domain" description="Tetratricopeptide repeat protein 21A/21B C-terminal ARM" evidence="7">
    <location>
        <begin position="1112"/>
        <end position="1318"/>
    </location>
</feature>
<comment type="caution">
    <text evidence="10">The sequence shown here is derived from an EMBL/GenBank/DDBJ whole genome shotgun (WGS) entry which is preliminary data.</text>
</comment>
<dbReference type="InterPro" id="IPR056835">
    <property type="entry name" value="ARM_TT21_5th"/>
</dbReference>
<dbReference type="PROSITE" id="PS50005">
    <property type="entry name" value="TPR"/>
    <property type="match status" value="4"/>
</dbReference>
<dbReference type="SUPFAM" id="SSF48452">
    <property type="entry name" value="TPR-like"/>
    <property type="match status" value="5"/>
</dbReference>
<evidence type="ECO:0000256" key="2">
    <source>
        <dbReference type="ARBA" id="ARBA00022737"/>
    </source>
</evidence>
<dbReference type="OrthoDB" id="10259630at2759"/>
<dbReference type="Pfam" id="PF25062">
    <property type="entry name" value="ARM_TT21_N"/>
    <property type="match status" value="1"/>
</dbReference>
<evidence type="ECO:0000259" key="8">
    <source>
        <dbReference type="Pfam" id="PF25064"/>
    </source>
</evidence>
<feature type="domain" description="Tetratricopeptide repeat protein 21A/21B second ARM" evidence="5">
    <location>
        <begin position="275"/>
        <end position="540"/>
    </location>
</feature>
<organism evidence="10 12">
    <name type="scientific">Synchytrium endobioticum</name>
    <dbReference type="NCBI Taxonomy" id="286115"/>
    <lineage>
        <taxon>Eukaryota</taxon>
        <taxon>Fungi</taxon>
        <taxon>Fungi incertae sedis</taxon>
        <taxon>Chytridiomycota</taxon>
        <taxon>Chytridiomycota incertae sedis</taxon>
        <taxon>Chytridiomycetes</taxon>
        <taxon>Synchytriales</taxon>
        <taxon>Synchytriaceae</taxon>
        <taxon>Synchytrium</taxon>
    </lineage>
</organism>
<evidence type="ECO:0000259" key="7">
    <source>
        <dbReference type="Pfam" id="PF25063"/>
    </source>
</evidence>
<reference evidence="12 13" key="1">
    <citation type="journal article" date="2019" name="Sci. Rep.">
        <title>Comparative genomics of chytrid fungi reveal insights into the obligate biotrophic and pathogenic lifestyle of Synchytrium endobioticum.</title>
        <authorList>
            <person name="van de Vossenberg B.T.L.H."/>
            <person name="Warris S."/>
            <person name="Nguyen H.D.T."/>
            <person name="van Gent-Pelzer M.P.E."/>
            <person name="Joly D.L."/>
            <person name="van de Geest H.C."/>
            <person name="Bonants P.J.M."/>
            <person name="Smith D.S."/>
            <person name="Levesque C.A."/>
            <person name="van der Lee T.A.J."/>
        </authorList>
    </citation>
    <scope>NUCLEOTIDE SEQUENCE [LARGE SCALE GENOMIC DNA]</scope>
    <source>
        <strain evidence="11 13">LEV6574</strain>
        <strain evidence="10 12">MB42</strain>
    </source>
</reference>
<dbReference type="PROSITE" id="PS50293">
    <property type="entry name" value="TPR_REGION"/>
    <property type="match status" value="1"/>
</dbReference>
<evidence type="ECO:0000313" key="10">
    <source>
        <dbReference type="EMBL" id="TPX37294.1"/>
    </source>
</evidence>
<evidence type="ECO:0000313" key="13">
    <source>
        <dbReference type="Proteomes" id="UP000320475"/>
    </source>
</evidence>
<dbReference type="Pfam" id="PF00515">
    <property type="entry name" value="TPR_1"/>
    <property type="match status" value="1"/>
</dbReference>
<proteinExistence type="inferred from homology"/>
<sequence length="1323" mass="147905">MDKDIALIHYYSRKHWFHHAKTACDLGLTKRAGDPILLYWKAVSILMCQKPVEALRDLLPLLEKRDLVLACPAAMIYAHRHCKTVDQDSLEELQAKLTIASSATSLPDKAHAQVALFYLYIGDIDQAKKHAKAAVETPNSSPQSFITMGWIELHILTTGGSTRKPTSFSWFDRALDRENDPTDALLGKMEYLRKVTKQLDLALELAAQISVRSTDFLPAHIERMWILLGMEAWDQMLEAANRLLNLAPDNVDALIAVSLYQMCRDGNLNAVADQLGHLNQLLNRVEPSNTMLVVSICKTFARLATRHSGILQHCTSMIECALKAEATSEIWAELGYLRLLQGDTNGARNAHQTASNLDPHNFDALQGLIHCQLLEGDYLSAGEQLELCNELQLTIGTSSYIAYLSSLHAWLSSKNLEHRLRYLEQVSNMQLQIAGSSPPSMSYFSDVNIDLLLEVARDFMDMVPSEPPPTHPALQSAETLLSFVTRILPVCAAAVMLRATAQYLSQQYNSVTTILTTLLSHNRTEPAAHLLMARIHIHQKNCDKALNCCEMALAGGFEVRGWLSWNYLRGKAFAGLGRYEDAVLALSAALSAAQKSESTGASKVRRVSIEGYMPSDRVNVYLELVNCHGKLNHPDEATRLMQEAERLFASSIDGSRFSLARAELALQREDYDKALEILNGVPSSHPTYVDARTRMAEIYHKHRANEQSYTKCLADVVEHAPSADAFMRLGEAYMNVAEYEKAIAIYEQALQIYPTSTYLASNIGRALVKTHRYQKAIAYYEAALESVVDVALQLDLADLYRRLGQYEDAERVVREALEKQALHAEGVSKELILKQSVELNMSLARIFKASNNLPSTFTYLNRARDLQMRAISNSSSTASADENRLKCADICHQLGEVAQCMNDFDAAKDFWLQALQTNSAGRQSLICLIKLCMSQSDLGGANNHLNALLKLNSDDPEAAVLVADVSLRRGAFDQAIAHYKELLKRQPQNYMALERFIEVCRRAGLLAQAENVINLVEEARKKTIGLASIAGLRFCKGLYARYTNNTNAALKEFNACRRDITWGERATYILVEIFLNPDNEILGGDALSGVREAQEPGAELDEGDSDLLAVLTADKLLKELPQNPKSVRTRILECHALMATRHKAECDLAIARLTEILNEVPDHVPALLGLAIACMHLKQPPRARNQLKRVAKLDWTSEFGEEFEKSWLLLADLYIQGGKFDLATELVKKVLKHNQSSLRAYELLGHIMEKEASYRDASDQYERAWLLCNGNSTATGYRLAFNYLKAKRFVEAIDVCLKILEKDPEYPKIKKEILEKARAALRP</sequence>
<evidence type="ECO:0000313" key="11">
    <source>
        <dbReference type="EMBL" id="TPX47974.1"/>
    </source>
</evidence>
<feature type="domain" description="Tetratricopeptide repeat protein 21A/21B fifth ARM repeats" evidence="8">
    <location>
        <begin position="957"/>
        <end position="1075"/>
    </location>
</feature>
<feature type="domain" description="Tetratricopeptide repeat protein 21A/21B fourth ARM" evidence="9">
    <location>
        <begin position="759"/>
        <end position="915"/>
    </location>
</feature>
<evidence type="ECO:0000259" key="9">
    <source>
        <dbReference type="Pfam" id="PF25068"/>
    </source>
</evidence>
<dbReference type="InterPro" id="IPR019734">
    <property type="entry name" value="TPR_rpt"/>
</dbReference>
<dbReference type="InterPro" id="IPR011990">
    <property type="entry name" value="TPR-like_helical_dom_sf"/>
</dbReference>
<dbReference type="Proteomes" id="UP000320475">
    <property type="component" value="Unassembled WGS sequence"/>
</dbReference>
<dbReference type="PANTHER" id="PTHR14699">
    <property type="entry name" value="STI2 PROTEIN-RELATED"/>
    <property type="match status" value="1"/>
</dbReference>
<feature type="repeat" description="TPR" evidence="4">
    <location>
        <begin position="956"/>
        <end position="989"/>
    </location>
</feature>
<dbReference type="InterPro" id="IPR056832">
    <property type="entry name" value="ARM_TT21_2nd"/>
</dbReference>
<evidence type="ECO:0008006" key="14">
    <source>
        <dbReference type="Google" id="ProtNLM"/>
    </source>
</evidence>
<dbReference type="GO" id="GO:0030991">
    <property type="term" value="C:intraciliary transport particle A"/>
    <property type="evidence" value="ECO:0007669"/>
    <property type="project" value="TreeGrafter"/>
</dbReference>
<evidence type="ECO:0000256" key="4">
    <source>
        <dbReference type="PROSITE-ProRule" id="PRU00339"/>
    </source>
</evidence>
<dbReference type="InterPro" id="IPR056834">
    <property type="entry name" value="ARM_TT21_C"/>
</dbReference>
<dbReference type="InterPro" id="IPR056836">
    <property type="entry name" value="ARM_TT21_4th"/>
</dbReference>
<dbReference type="PANTHER" id="PTHR14699:SF0">
    <property type="entry name" value="TETRATRICOPEPTIDE REPEAT PROTEIN 21 HOMOLOG"/>
    <property type="match status" value="1"/>
</dbReference>
<dbReference type="Pfam" id="PF25064">
    <property type="entry name" value="ARM_TT21_5th"/>
    <property type="match status" value="1"/>
</dbReference>
<gene>
    <name evidence="11" type="ORF">SeLEV6574_g02333</name>
    <name evidence="10" type="ORF">SeMB42_g06957</name>
</gene>
<dbReference type="Pfam" id="PF25058">
    <property type="entry name" value="ARM_TT21"/>
    <property type="match status" value="1"/>
</dbReference>
<dbReference type="InterPro" id="IPR040364">
    <property type="entry name" value="TTC21A/TTC21B"/>
</dbReference>
<dbReference type="Gene3D" id="1.25.40.10">
    <property type="entry name" value="Tetratricopeptide repeat domain"/>
    <property type="match status" value="4"/>
</dbReference>
<feature type="repeat" description="TPR" evidence="4">
    <location>
        <begin position="328"/>
        <end position="361"/>
    </location>
</feature>
<dbReference type="FunFam" id="1.25.40.10:FF:000219">
    <property type="entry name" value="Tetratricopeptide repeat domain 21B"/>
    <property type="match status" value="1"/>
</dbReference>
<accession>A0A507CH19</accession>
<dbReference type="EMBL" id="QEAM01000063">
    <property type="protein sequence ID" value="TPX47974.1"/>
    <property type="molecule type" value="Genomic_DNA"/>
</dbReference>
<dbReference type="Pfam" id="PF25068">
    <property type="entry name" value="ARM_TT21_4th"/>
    <property type="match status" value="1"/>
</dbReference>
<evidence type="ECO:0000256" key="1">
    <source>
        <dbReference type="ARBA" id="ARBA00010935"/>
    </source>
</evidence>